<protein>
    <submittedName>
        <fullName evidence="1">DUF742 domain-containing protein</fullName>
    </submittedName>
</protein>
<proteinExistence type="predicted"/>
<dbReference type="Proteomes" id="UP001499843">
    <property type="component" value="Unassembled WGS sequence"/>
</dbReference>
<reference evidence="2" key="1">
    <citation type="journal article" date="2019" name="Int. J. Syst. Evol. Microbiol.">
        <title>The Global Catalogue of Microorganisms (GCM) 10K type strain sequencing project: providing services to taxonomists for standard genome sequencing and annotation.</title>
        <authorList>
            <consortium name="The Broad Institute Genomics Platform"/>
            <consortium name="The Broad Institute Genome Sequencing Center for Infectious Disease"/>
            <person name="Wu L."/>
            <person name="Ma J."/>
        </authorList>
    </citation>
    <scope>NUCLEOTIDE SEQUENCE [LARGE SCALE GENOMIC DNA]</scope>
    <source>
        <strain evidence="2">JCM 16114</strain>
    </source>
</reference>
<dbReference type="Pfam" id="PF05331">
    <property type="entry name" value="DUF742"/>
    <property type="match status" value="1"/>
</dbReference>
<dbReference type="EMBL" id="BAAAQX010000035">
    <property type="protein sequence ID" value="GAA2213786.1"/>
    <property type="molecule type" value="Genomic_DNA"/>
</dbReference>
<dbReference type="PANTHER" id="PTHR36221">
    <property type="entry name" value="DUF742 DOMAIN-CONTAINING PROTEIN"/>
    <property type="match status" value="1"/>
</dbReference>
<comment type="caution">
    <text evidence="1">The sequence shown here is derived from an EMBL/GenBank/DDBJ whole genome shotgun (WGS) entry which is preliminary data.</text>
</comment>
<dbReference type="RefSeq" id="WP_344490062.1">
    <property type="nucleotide sequence ID" value="NZ_BAAAQX010000035.1"/>
</dbReference>
<name>A0ABP5PUE7_9ACTN</name>
<evidence type="ECO:0000313" key="1">
    <source>
        <dbReference type="EMBL" id="GAA2213786.1"/>
    </source>
</evidence>
<sequence>MKHWTEDFDDDADEPLVRPYTITSGRTATQRDDLTLITMVTATAAGAPPSRRDLRKLQPEHHTLLDLCRRPLAVAELASALHLPVSVTKILIEDLVEAGHVLAQPPLAFAPASRLPDITILKAVRDGLRKL</sequence>
<accession>A0ABP5PUE7</accession>
<organism evidence="1 2">
    <name type="scientific">Nonomuraea monospora</name>
    <dbReference type="NCBI Taxonomy" id="568818"/>
    <lineage>
        <taxon>Bacteria</taxon>
        <taxon>Bacillati</taxon>
        <taxon>Actinomycetota</taxon>
        <taxon>Actinomycetes</taxon>
        <taxon>Streptosporangiales</taxon>
        <taxon>Streptosporangiaceae</taxon>
        <taxon>Nonomuraea</taxon>
    </lineage>
</organism>
<dbReference type="InterPro" id="IPR007995">
    <property type="entry name" value="DUF742"/>
</dbReference>
<gene>
    <name evidence="1" type="ORF">GCM10009850_092490</name>
</gene>
<evidence type="ECO:0000313" key="2">
    <source>
        <dbReference type="Proteomes" id="UP001499843"/>
    </source>
</evidence>
<keyword evidence="2" id="KW-1185">Reference proteome</keyword>
<dbReference type="PANTHER" id="PTHR36221:SF1">
    <property type="entry name" value="DUF742 DOMAIN-CONTAINING PROTEIN"/>
    <property type="match status" value="1"/>
</dbReference>